<evidence type="ECO:0000256" key="2">
    <source>
        <dbReference type="ARBA" id="ARBA00023315"/>
    </source>
</evidence>
<dbReference type="EC" id="2.3.1.-" evidence="4"/>
<dbReference type="Proteomes" id="UP001082899">
    <property type="component" value="Unassembled WGS sequence"/>
</dbReference>
<evidence type="ECO:0000313" key="4">
    <source>
        <dbReference type="EMBL" id="MCY0389697.1"/>
    </source>
</evidence>
<dbReference type="RefSeq" id="WP_267849622.1">
    <property type="nucleotide sequence ID" value="NZ_JAPMXC010000011.1"/>
</dbReference>
<sequence>MEQTILIRPVERRDLAAWRVLWDGYNAFYGRSGETALSEETVLTTWTRFFDGYEPVHCLIAESGGRVVGLAHYLFHRSTIRIGPSCYLQDLFVADAARGAGAGRALLEAASAQAKAGGAVRLYWQTRNTNAAAMRLYASVADPSDAVTYRRTL</sequence>
<name>A0ABT3ZTA0_9BURK</name>
<evidence type="ECO:0000259" key="3">
    <source>
        <dbReference type="PROSITE" id="PS51186"/>
    </source>
</evidence>
<accession>A0ABT3ZTA0</accession>
<evidence type="ECO:0000256" key="1">
    <source>
        <dbReference type="ARBA" id="ARBA00022679"/>
    </source>
</evidence>
<reference evidence="4" key="1">
    <citation type="submission" date="2022-11" db="EMBL/GenBank/DDBJ databases">
        <title>Robbsia betulipollinis sp. nov., isolated from pollen of birch (Betula pendula).</title>
        <authorList>
            <person name="Shi H."/>
            <person name="Ambika Manirajan B."/>
            <person name="Ratering S."/>
            <person name="Geissler-Plaum R."/>
            <person name="Schnell S."/>
        </authorList>
    </citation>
    <scope>NUCLEOTIDE SEQUENCE</scope>
    <source>
        <strain evidence="4">Bb-Pol-6</strain>
    </source>
</reference>
<keyword evidence="5" id="KW-1185">Reference proteome</keyword>
<feature type="domain" description="N-acetyltransferase" evidence="3">
    <location>
        <begin position="5"/>
        <end position="153"/>
    </location>
</feature>
<gene>
    <name evidence="4" type="ORF">OVY01_21365</name>
</gene>
<dbReference type="Pfam" id="PF00583">
    <property type="entry name" value="Acetyltransf_1"/>
    <property type="match status" value="1"/>
</dbReference>
<dbReference type="InterPro" id="IPR016181">
    <property type="entry name" value="Acyl_CoA_acyltransferase"/>
</dbReference>
<dbReference type="InterPro" id="IPR051016">
    <property type="entry name" value="Diverse_Substrate_AcTransf"/>
</dbReference>
<organism evidence="4 5">
    <name type="scientific">Robbsia betulipollinis</name>
    <dbReference type="NCBI Taxonomy" id="2981849"/>
    <lineage>
        <taxon>Bacteria</taxon>
        <taxon>Pseudomonadati</taxon>
        <taxon>Pseudomonadota</taxon>
        <taxon>Betaproteobacteria</taxon>
        <taxon>Burkholderiales</taxon>
        <taxon>Burkholderiaceae</taxon>
        <taxon>Robbsia</taxon>
    </lineage>
</organism>
<dbReference type="GO" id="GO:0016746">
    <property type="term" value="F:acyltransferase activity"/>
    <property type="evidence" value="ECO:0007669"/>
    <property type="project" value="UniProtKB-KW"/>
</dbReference>
<protein>
    <submittedName>
        <fullName evidence="4">GNAT family N-acetyltransferase</fullName>
        <ecNumber evidence="4">2.3.1.-</ecNumber>
    </submittedName>
</protein>
<dbReference type="SUPFAM" id="SSF55729">
    <property type="entry name" value="Acyl-CoA N-acyltransferases (Nat)"/>
    <property type="match status" value="1"/>
</dbReference>
<dbReference type="PROSITE" id="PS51186">
    <property type="entry name" value="GNAT"/>
    <property type="match status" value="1"/>
</dbReference>
<evidence type="ECO:0000313" key="5">
    <source>
        <dbReference type="Proteomes" id="UP001082899"/>
    </source>
</evidence>
<keyword evidence="1 4" id="KW-0808">Transferase</keyword>
<dbReference type="InterPro" id="IPR000182">
    <property type="entry name" value="GNAT_dom"/>
</dbReference>
<dbReference type="EMBL" id="JAPMXC010000011">
    <property type="protein sequence ID" value="MCY0389697.1"/>
    <property type="molecule type" value="Genomic_DNA"/>
</dbReference>
<keyword evidence="2 4" id="KW-0012">Acyltransferase</keyword>
<proteinExistence type="predicted"/>
<dbReference type="PANTHER" id="PTHR10545:SF42">
    <property type="entry name" value="ACETYLTRANSFERASE"/>
    <property type="match status" value="1"/>
</dbReference>
<comment type="caution">
    <text evidence="4">The sequence shown here is derived from an EMBL/GenBank/DDBJ whole genome shotgun (WGS) entry which is preliminary data.</text>
</comment>
<dbReference type="PANTHER" id="PTHR10545">
    <property type="entry name" value="DIAMINE N-ACETYLTRANSFERASE"/>
    <property type="match status" value="1"/>
</dbReference>
<dbReference type="Gene3D" id="3.40.630.30">
    <property type="match status" value="1"/>
</dbReference>